<sequence>MSWNATNVKLPASVNSMFTQASGVLGSLPASGIAALQAVDAKANWPQPATASDADKMAALRTQLDALTANGQSITVHAWQHSVGKEEKSGCYLSPANATKRLAEKLTDAADGRVPTANMQAVALMVCAGSPDAFIALLEPLAALVATPGMLQALRMAKSQAGLQASKMQTGNALKNPYWSARGQLLPEPQRSSRRALLGALDVAGSYGTRNMVSTLSALATERQQRIQAMQTAWAQLQQVKGAIWSFSGAGSPQAIAEAIKAGTPGEDNVHTVATLFVGDNLAFLKEMIA</sequence>
<protein>
    <recommendedName>
        <fullName evidence="3">Phage protein</fullName>
    </recommendedName>
</protein>
<evidence type="ECO:0000313" key="1">
    <source>
        <dbReference type="EMBL" id="MBI6183273.1"/>
    </source>
</evidence>
<dbReference type="Proteomes" id="UP000639004">
    <property type="component" value="Unassembled WGS sequence"/>
</dbReference>
<keyword evidence="2" id="KW-1185">Reference proteome</keyword>
<reference evidence="1 2" key="1">
    <citation type="submission" date="2020-12" db="EMBL/GenBank/DDBJ databases">
        <title>Enhanced detection system for hospital associated transmission using whole genome sequencing surveillance.</title>
        <authorList>
            <person name="Harrison L.H."/>
            <person name="Van Tyne D."/>
            <person name="Marsh J.W."/>
            <person name="Griffith M.P."/>
            <person name="Snyder D.J."/>
            <person name="Cooper V.S."/>
            <person name="Mustapha M."/>
        </authorList>
    </citation>
    <scope>NUCLEOTIDE SEQUENCE [LARGE SCALE GENOMIC DNA]</scope>
    <source>
        <strain evidence="1 2">SER00238</strain>
    </source>
</reference>
<organism evidence="1 2">
    <name type="scientific">Serratia proteamaculans</name>
    <dbReference type="NCBI Taxonomy" id="28151"/>
    <lineage>
        <taxon>Bacteria</taxon>
        <taxon>Pseudomonadati</taxon>
        <taxon>Pseudomonadota</taxon>
        <taxon>Gammaproteobacteria</taxon>
        <taxon>Enterobacterales</taxon>
        <taxon>Yersiniaceae</taxon>
        <taxon>Serratia</taxon>
    </lineage>
</organism>
<dbReference type="RefSeq" id="WP_198642602.1">
    <property type="nucleotide sequence ID" value="NZ_JAEHSL010000031.1"/>
</dbReference>
<dbReference type="EMBL" id="JAEHSL010000031">
    <property type="protein sequence ID" value="MBI6183273.1"/>
    <property type="molecule type" value="Genomic_DNA"/>
</dbReference>
<accession>A0ABS0TY28</accession>
<comment type="caution">
    <text evidence="1">The sequence shown here is derived from an EMBL/GenBank/DDBJ whole genome shotgun (WGS) entry which is preliminary data.</text>
</comment>
<evidence type="ECO:0008006" key="3">
    <source>
        <dbReference type="Google" id="ProtNLM"/>
    </source>
</evidence>
<evidence type="ECO:0000313" key="2">
    <source>
        <dbReference type="Proteomes" id="UP000639004"/>
    </source>
</evidence>
<gene>
    <name evidence="1" type="ORF">JEQ07_23105</name>
</gene>
<proteinExistence type="predicted"/>
<name>A0ABS0TY28_SERPR</name>